<name>A0AAD1TA98_PELCU</name>
<evidence type="ECO:0000256" key="1">
    <source>
        <dbReference type="SAM" id="MobiDB-lite"/>
    </source>
</evidence>
<dbReference type="EMBL" id="OW240921">
    <property type="protein sequence ID" value="CAH2319495.1"/>
    <property type="molecule type" value="Genomic_DNA"/>
</dbReference>
<feature type="region of interest" description="Disordered" evidence="1">
    <location>
        <begin position="1"/>
        <end position="58"/>
    </location>
</feature>
<feature type="compositionally biased region" description="Polar residues" evidence="1">
    <location>
        <begin position="43"/>
        <end position="58"/>
    </location>
</feature>
<accession>A0AAD1TA98</accession>
<keyword evidence="3" id="KW-1185">Reference proteome</keyword>
<organism evidence="2 3">
    <name type="scientific">Pelobates cultripes</name>
    <name type="common">Western spadefoot toad</name>
    <dbReference type="NCBI Taxonomy" id="61616"/>
    <lineage>
        <taxon>Eukaryota</taxon>
        <taxon>Metazoa</taxon>
        <taxon>Chordata</taxon>
        <taxon>Craniata</taxon>
        <taxon>Vertebrata</taxon>
        <taxon>Euteleostomi</taxon>
        <taxon>Amphibia</taxon>
        <taxon>Batrachia</taxon>
        <taxon>Anura</taxon>
        <taxon>Pelobatoidea</taxon>
        <taxon>Pelobatidae</taxon>
        <taxon>Pelobates</taxon>
    </lineage>
</organism>
<evidence type="ECO:0000313" key="3">
    <source>
        <dbReference type="Proteomes" id="UP001295444"/>
    </source>
</evidence>
<sequence>MATQKHQKQADKTDRSSFFVTRASMPKSSSLTDQEQDGEGGNATMSLQTSPGPQNLPVTQYFLQSSL</sequence>
<gene>
    <name evidence="2" type="ORF">PECUL_23A040072</name>
</gene>
<dbReference type="AlphaFoldDB" id="A0AAD1TA98"/>
<reference evidence="2" key="1">
    <citation type="submission" date="2022-03" db="EMBL/GenBank/DDBJ databases">
        <authorList>
            <person name="Alioto T."/>
            <person name="Alioto T."/>
            <person name="Gomez Garrido J."/>
        </authorList>
    </citation>
    <scope>NUCLEOTIDE SEQUENCE</scope>
</reference>
<evidence type="ECO:0000313" key="2">
    <source>
        <dbReference type="EMBL" id="CAH2319495.1"/>
    </source>
</evidence>
<protein>
    <submittedName>
        <fullName evidence="2">Uncharacterized protein</fullName>
    </submittedName>
</protein>
<dbReference type="Proteomes" id="UP001295444">
    <property type="component" value="Chromosome 10"/>
</dbReference>
<proteinExistence type="predicted"/>